<dbReference type="Proteomes" id="UP000053263">
    <property type="component" value="Unassembled WGS sequence"/>
</dbReference>
<dbReference type="PANTHER" id="PTHR31912">
    <property type="entry name" value="IP13529P"/>
    <property type="match status" value="1"/>
</dbReference>
<sequence length="171" mass="19551">LDPHSDTPVEILHVLLLGVVKYFWRDVIKRLKDEDKDILTARLSSFDVSGLCMSPLNAKALVNYSGSLIGRDFRAVVQAAPFVLHGLLPKERIEVWLALSALVPLVWEPQIENVDQHIVRDLSCFRSAIDHLLDCTCRLTPRWFNKPKFHILLHLPDHIRRFGPAILFATE</sequence>
<keyword evidence="2" id="KW-1185">Reference proteome</keyword>
<evidence type="ECO:0000313" key="2">
    <source>
        <dbReference type="Proteomes" id="UP000053263"/>
    </source>
</evidence>
<feature type="non-terminal residue" evidence="1">
    <location>
        <position position="171"/>
    </location>
</feature>
<feature type="non-terminal residue" evidence="1">
    <location>
        <position position="1"/>
    </location>
</feature>
<proteinExistence type="predicted"/>
<dbReference type="EMBL" id="KN832581">
    <property type="protein sequence ID" value="KII83172.1"/>
    <property type="molecule type" value="Genomic_DNA"/>
</dbReference>
<protein>
    <submittedName>
        <fullName evidence="1">Uncharacterized protein</fullName>
    </submittedName>
</protein>
<evidence type="ECO:0000313" key="1">
    <source>
        <dbReference type="EMBL" id="KII83172.1"/>
    </source>
</evidence>
<accession>A0A0C9SQ02</accession>
<reference evidence="1 2" key="1">
    <citation type="submission" date="2014-06" db="EMBL/GenBank/DDBJ databases">
        <title>Evolutionary Origins and Diversification of the Mycorrhizal Mutualists.</title>
        <authorList>
            <consortium name="DOE Joint Genome Institute"/>
            <consortium name="Mycorrhizal Genomics Consortium"/>
            <person name="Kohler A."/>
            <person name="Kuo A."/>
            <person name="Nagy L.G."/>
            <person name="Floudas D."/>
            <person name="Copeland A."/>
            <person name="Barry K.W."/>
            <person name="Cichocki N."/>
            <person name="Veneault-Fourrey C."/>
            <person name="LaButti K."/>
            <person name="Lindquist E.A."/>
            <person name="Lipzen A."/>
            <person name="Lundell T."/>
            <person name="Morin E."/>
            <person name="Murat C."/>
            <person name="Riley R."/>
            <person name="Ohm R."/>
            <person name="Sun H."/>
            <person name="Tunlid A."/>
            <person name="Henrissat B."/>
            <person name="Grigoriev I.V."/>
            <person name="Hibbett D.S."/>
            <person name="Martin F."/>
        </authorList>
    </citation>
    <scope>NUCLEOTIDE SEQUENCE [LARGE SCALE GENOMIC DNA]</scope>
    <source>
        <strain evidence="1 2">FD-325 SS-3</strain>
    </source>
</reference>
<dbReference type="AlphaFoldDB" id="A0A0C9SQ02"/>
<dbReference type="HOGENOM" id="CLU_004591_3_1_1"/>
<gene>
    <name evidence="1" type="ORF">PLICRDRAFT_66300</name>
</gene>
<dbReference type="OrthoDB" id="2506088at2759"/>
<organism evidence="1 2">
    <name type="scientific">Plicaturopsis crispa FD-325 SS-3</name>
    <dbReference type="NCBI Taxonomy" id="944288"/>
    <lineage>
        <taxon>Eukaryota</taxon>
        <taxon>Fungi</taxon>
        <taxon>Dikarya</taxon>
        <taxon>Basidiomycota</taxon>
        <taxon>Agaricomycotina</taxon>
        <taxon>Agaricomycetes</taxon>
        <taxon>Agaricomycetidae</taxon>
        <taxon>Amylocorticiales</taxon>
        <taxon>Amylocorticiaceae</taxon>
        <taxon>Plicatura</taxon>
        <taxon>Plicaturopsis crispa</taxon>
    </lineage>
</organism>
<name>A0A0C9SQ02_PLICR</name>
<dbReference type="PANTHER" id="PTHR31912:SF34">
    <property type="entry name" value="NOTOCHORD-RELATED PROTEIN"/>
    <property type="match status" value="1"/>
</dbReference>